<evidence type="ECO:0000259" key="11">
    <source>
        <dbReference type="Pfam" id="PF08436"/>
    </source>
</evidence>
<keyword evidence="4 9" id="KW-0521">NADP</keyword>
<dbReference type="NCBIfam" id="NF003938">
    <property type="entry name" value="PRK05447.1-1"/>
    <property type="match status" value="1"/>
</dbReference>
<evidence type="ECO:0000259" key="12">
    <source>
        <dbReference type="Pfam" id="PF13288"/>
    </source>
</evidence>
<comment type="caution">
    <text evidence="13">The sequence shown here is derived from an EMBL/GenBank/DDBJ whole genome shotgun (WGS) entry which is preliminary data.</text>
</comment>
<dbReference type="NCBIfam" id="TIGR00243">
    <property type="entry name" value="Dxr"/>
    <property type="match status" value="1"/>
</dbReference>
<feature type="binding site" evidence="9">
    <location>
        <position position="30"/>
    </location>
    <ligand>
        <name>NADPH</name>
        <dbReference type="ChEBI" id="CHEBI:57783"/>
    </ligand>
</feature>
<evidence type="ECO:0000313" key="14">
    <source>
        <dbReference type="Proteomes" id="UP001209854"/>
    </source>
</evidence>
<dbReference type="RefSeq" id="WP_262568095.1">
    <property type="nucleotide sequence ID" value="NZ_JAPFCC010000001.1"/>
</dbReference>
<feature type="domain" description="1-deoxy-D-xylulose 5-phosphate reductoisomerase C-terminal" evidence="11">
    <location>
        <begin position="164"/>
        <end position="252"/>
    </location>
</feature>
<feature type="binding site" evidence="9">
    <location>
        <position position="168"/>
    </location>
    <ligand>
        <name>Mn(2+)</name>
        <dbReference type="ChEBI" id="CHEBI:29035"/>
    </ligand>
</feature>
<name>A0ABT3MV42_9GAMM</name>
<evidence type="ECO:0000256" key="5">
    <source>
        <dbReference type="ARBA" id="ARBA00023002"/>
    </source>
</evidence>
<evidence type="ECO:0000313" key="13">
    <source>
        <dbReference type="EMBL" id="MCW7553254.1"/>
    </source>
</evidence>
<keyword evidence="7 9" id="KW-0414">Isoprene biosynthesis</keyword>
<dbReference type="PANTHER" id="PTHR30525">
    <property type="entry name" value="1-DEOXY-D-XYLULOSE 5-PHOSPHATE REDUCTOISOMERASE"/>
    <property type="match status" value="1"/>
</dbReference>
<comment type="function">
    <text evidence="9">Catalyzes the NADPH-dependent rearrangement and reduction of 1-deoxy-D-xylulose-5-phosphate (DXP) to 2-C-methyl-D-erythritol 4-phosphate (MEP).</text>
</comment>
<feature type="domain" description="DXP reductoisomerase C-terminal" evidence="12">
    <location>
        <begin position="284"/>
        <end position="400"/>
    </location>
</feature>
<evidence type="ECO:0000256" key="9">
    <source>
        <dbReference type="HAMAP-Rule" id="MF_00183"/>
    </source>
</evidence>
<feature type="binding site" evidence="9">
    <location>
        <position position="244"/>
    </location>
    <ligand>
        <name>Mn(2+)</name>
        <dbReference type="ChEBI" id="CHEBI:29035"/>
    </ligand>
</feature>
<dbReference type="Proteomes" id="UP001209854">
    <property type="component" value="Unassembled WGS sequence"/>
</dbReference>
<dbReference type="SUPFAM" id="SSF55347">
    <property type="entry name" value="Glyceraldehyde-3-phosphate dehydrogenase-like, C-terminal domain"/>
    <property type="match status" value="1"/>
</dbReference>
<evidence type="ECO:0000256" key="8">
    <source>
        <dbReference type="ARBA" id="ARBA00048543"/>
    </source>
</evidence>
<evidence type="ECO:0000256" key="2">
    <source>
        <dbReference type="ARBA" id="ARBA00006825"/>
    </source>
</evidence>
<feature type="binding site" evidence="9">
    <location>
        <position position="142"/>
    </location>
    <ligand>
        <name>NADPH</name>
        <dbReference type="ChEBI" id="CHEBI:57783"/>
    </ligand>
</feature>
<dbReference type="InterPro" id="IPR026877">
    <property type="entry name" value="DXPR_C"/>
</dbReference>
<feature type="binding site" evidence="9">
    <location>
        <position position="170"/>
    </location>
    <ligand>
        <name>Mn(2+)</name>
        <dbReference type="ChEBI" id="CHEBI:29035"/>
    </ligand>
</feature>
<evidence type="ECO:0000256" key="4">
    <source>
        <dbReference type="ARBA" id="ARBA00022857"/>
    </source>
</evidence>
<dbReference type="EC" id="1.1.1.267" evidence="9"/>
<dbReference type="EMBL" id="JAPFCC010000001">
    <property type="protein sequence ID" value="MCW7553254.1"/>
    <property type="molecule type" value="Genomic_DNA"/>
</dbReference>
<comment type="cofactor">
    <cofactor evidence="9">
        <name>Mg(2+)</name>
        <dbReference type="ChEBI" id="CHEBI:18420"/>
    </cofactor>
    <cofactor evidence="9">
        <name>Mn(2+)</name>
        <dbReference type="ChEBI" id="CHEBI:29035"/>
    </cofactor>
</comment>
<gene>
    <name evidence="13" type="primary">ispC</name>
    <name evidence="9" type="synonym">dxr</name>
    <name evidence="13" type="ORF">NX722_11515</name>
</gene>
<feature type="binding site" evidence="9">
    <location>
        <position position="235"/>
    </location>
    <ligand>
        <name>1-deoxy-D-xylulose 5-phosphate</name>
        <dbReference type="ChEBI" id="CHEBI:57792"/>
    </ligand>
</feature>
<evidence type="ECO:0000256" key="1">
    <source>
        <dbReference type="ARBA" id="ARBA00005094"/>
    </source>
</evidence>
<dbReference type="SUPFAM" id="SSF51735">
    <property type="entry name" value="NAD(P)-binding Rossmann-fold domains"/>
    <property type="match status" value="1"/>
</dbReference>
<feature type="binding site" evidence="9">
    <location>
        <position position="55"/>
    </location>
    <ligand>
        <name>NADPH</name>
        <dbReference type="ChEBI" id="CHEBI:57783"/>
    </ligand>
</feature>
<feature type="binding site" evidence="9">
    <location>
        <position position="241"/>
    </location>
    <ligand>
        <name>1-deoxy-D-xylulose 5-phosphate</name>
        <dbReference type="ChEBI" id="CHEBI:57792"/>
    </ligand>
</feature>
<dbReference type="InterPro" id="IPR013512">
    <property type="entry name" value="DXP_reductoisomerase_N"/>
</dbReference>
<organism evidence="13 14">
    <name type="scientific">Endozoicomonas gorgoniicola</name>
    <dbReference type="NCBI Taxonomy" id="1234144"/>
    <lineage>
        <taxon>Bacteria</taxon>
        <taxon>Pseudomonadati</taxon>
        <taxon>Pseudomonadota</taxon>
        <taxon>Gammaproteobacteria</taxon>
        <taxon>Oceanospirillales</taxon>
        <taxon>Endozoicomonadaceae</taxon>
        <taxon>Endozoicomonas</taxon>
    </lineage>
</organism>
<reference evidence="13 14" key="1">
    <citation type="submission" date="2022-10" db="EMBL/GenBank/DDBJ databases">
        <title>High-quality genome sequences of two octocoral-associated bacteria, Endozoicomonas euniceicola EF212 and Endozoicomonas gorgoniicola PS125.</title>
        <authorList>
            <person name="Chiou Y.-J."/>
            <person name="Chen Y.-H."/>
        </authorList>
    </citation>
    <scope>NUCLEOTIDE SEQUENCE [LARGE SCALE GENOMIC DNA]</scope>
    <source>
        <strain evidence="13 14">PS125</strain>
    </source>
</reference>
<feature type="binding site" evidence="9">
    <location>
        <position position="54"/>
    </location>
    <ligand>
        <name>NADPH</name>
        <dbReference type="ChEBI" id="CHEBI:57783"/>
    </ligand>
</feature>
<dbReference type="PIRSF" id="PIRSF006205">
    <property type="entry name" value="Dxp_reductismrs"/>
    <property type="match status" value="1"/>
</dbReference>
<sequence length="413" mass="44718">MVTGHGNSRRPDLMFGEDIQQICVLGSTGSIGKSTLDVIARNADRYRVRSLAAGRNYRVMLDQVRQFLPEYAVMADPQAAEELRKLVKQEQLATEVLSGSLSVAQVAADSAVDVVMAAIVGAAGLLPTLAAVKAGKKVLLANKEALVMTGALFMDSVRESGAILLPIDSEHNAIFQCMPRNYQDGLEQVGVERILLTASGGPFRDTPLDTFAGITPEQACAHPNWSMGRKISVDSATMMNKGLEYIEACWLFGATPDQVDVVIHPQSIIHSLVDYKDGSMLAQMGNPDMRTPIAHALAWPDRIASGVRPLSLADVGRLDFYDPCMQRFRCLKLAQEAASAGGTAAAMLNAANEEAVDAFLGMNLRFDRIPEVIDATLQALQVHNAGDIEQVLDADRQARKLAQKHIVHWQESA</sequence>
<dbReference type="NCBIfam" id="NF009114">
    <property type="entry name" value="PRK12464.1"/>
    <property type="match status" value="1"/>
</dbReference>
<feature type="binding site" evidence="9">
    <location>
        <position position="170"/>
    </location>
    <ligand>
        <name>1-deoxy-D-xylulose 5-phosphate</name>
        <dbReference type="ChEBI" id="CHEBI:57792"/>
    </ligand>
</feature>
<dbReference type="InterPro" id="IPR013644">
    <property type="entry name" value="DXP_reductoisomerase_C"/>
</dbReference>
<comment type="pathway">
    <text evidence="1 9">Isoprenoid biosynthesis; isopentenyl diphosphate biosynthesis via DXP pathway; isopentenyl diphosphate from 1-deoxy-D-xylulose 5-phosphate: step 1/6.</text>
</comment>
<feature type="binding site" evidence="9">
    <location>
        <position position="143"/>
    </location>
    <ligand>
        <name>1-deoxy-D-xylulose 5-phosphate</name>
        <dbReference type="ChEBI" id="CHEBI:57792"/>
    </ligand>
</feature>
<dbReference type="SUPFAM" id="SSF69055">
    <property type="entry name" value="1-deoxy-D-xylulose-5-phosphate reductoisomerase, C-terminal domain"/>
    <property type="match status" value="1"/>
</dbReference>
<keyword evidence="6 9" id="KW-0464">Manganese</keyword>
<feature type="binding site" evidence="9">
    <location>
        <position position="222"/>
    </location>
    <ligand>
        <name>1-deoxy-D-xylulose 5-phosphate</name>
        <dbReference type="ChEBI" id="CHEBI:57792"/>
    </ligand>
</feature>
<feature type="binding site" evidence="9">
    <location>
        <position position="56"/>
    </location>
    <ligand>
        <name>NADPH</name>
        <dbReference type="ChEBI" id="CHEBI:57783"/>
    </ligand>
</feature>
<feature type="binding site" evidence="9">
    <location>
        <position position="144"/>
    </location>
    <ligand>
        <name>NADPH</name>
        <dbReference type="ChEBI" id="CHEBI:57783"/>
    </ligand>
</feature>
<feature type="binding site" evidence="9">
    <location>
        <position position="240"/>
    </location>
    <ligand>
        <name>1-deoxy-D-xylulose 5-phosphate</name>
        <dbReference type="ChEBI" id="CHEBI:57792"/>
    </ligand>
</feature>
<feature type="binding site" evidence="9">
    <location>
        <position position="31"/>
    </location>
    <ligand>
        <name>NADPH</name>
        <dbReference type="ChEBI" id="CHEBI:57783"/>
    </ligand>
</feature>
<feature type="binding site" evidence="9">
    <location>
        <position position="28"/>
    </location>
    <ligand>
        <name>NADPH</name>
        <dbReference type="ChEBI" id="CHEBI:57783"/>
    </ligand>
</feature>
<dbReference type="Pfam" id="PF08436">
    <property type="entry name" value="DXP_redisom_C"/>
    <property type="match status" value="1"/>
</dbReference>
<keyword evidence="14" id="KW-1185">Reference proteome</keyword>
<evidence type="ECO:0000256" key="6">
    <source>
        <dbReference type="ARBA" id="ARBA00023211"/>
    </source>
</evidence>
<dbReference type="PANTHER" id="PTHR30525:SF0">
    <property type="entry name" value="1-DEOXY-D-XYLULOSE 5-PHOSPHATE REDUCTOISOMERASE, CHLOROPLASTIC"/>
    <property type="match status" value="1"/>
</dbReference>
<feature type="domain" description="1-deoxy-D-xylulose 5-phosphate reductoisomerase N-terminal" evidence="10">
    <location>
        <begin position="22"/>
        <end position="150"/>
    </location>
</feature>
<keyword evidence="3 9" id="KW-0479">Metal-binding</keyword>
<dbReference type="InterPro" id="IPR036291">
    <property type="entry name" value="NAD(P)-bd_dom_sf"/>
</dbReference>
<evidence type="ECO:0000256" key="7">
    <source>
        <dbReference type="ARBA" id="ARBA00023229"/>
    </source>
</evidence>
<comment type="catalytic activity">
    <reaction evidence="8">
        <text>2-C-methyl-D-erythritol 4-phosphate + NADP(+) = 1-deoxy-D-xylulose 5-phosphate + NADPH + H(+)</text>
        <dbReference type="Rhea" id="RHEA:13717"/>
        <dbReference type="ChEBI" id="CHEBI:15378"/>
        <dbReference type="ChEBI" id="CHEBI:57783"/>
        <dbReference type="ChEBI" id="CHEBI:57792"/>
        <dbReference type="ChEBI" id="CHEBI:58262"/>
        <dbReference type="ChEBI" id="CHEBI:58349"/>
        <dbReference type="EC" id="1.1.1.267"/>
    </reaction>
    <physiologicalReaction direction="right-to-left" evidence="8">
        <dbReference type="Rhea" id="RHEA:13719"/>
    </physiologicalReaction>
</comment>
<evidence type="ECO:0000259" key="10">
    <source>
        <dbReference type="Pfam" id="PF02670"/>
    </source>
</evidence>
<dbReference type="Pfam" id="PF02670">
    <property type="entry name" value="DXP_reductoisom"/>
    <property type="match status" value="1"/>
</dbReference>
<feature type="binding site" evidence="9">
    <location>
        <position position="199"/>
    </location>
    <ligand>
        <name>1-deoxy-D-xylulose 5-phosphate</name>
        <dbReference type="ChEBI" id="CHEBI:57792"/>
    </ligand>
</feature>
<dbReference type="Pfam" id="PF13288">
    <property type="entry name" value="DXPR_C"/>
    <property type="match status" value="1"/>
</dbReference>
<feature type="binding site" evidence="9">
    <location>
        <position position="244"/>
    </location>
    <ligand>
        <name>1-deoxy-D-xylulose 5-phosphate</name>
        <dbReference type="ChEBI" id="CHEBI:57792"/>
    </ligand>
</feature>
<dbReference type="HAMAP" id="MF_00183">
    <property type="entry name" value="DXP_reductoisom"/>
    <property type="match status" value="1"/>
</dbReference>
<keyword evidence="9" id="KW-0460">Magnesium</keyword>
<evidence type="ECO:0000256" key="3">
    <source>
        <dbReference type="ARBA" id="ARBA00022723"/>
    </source>
</evidence>
<feature type="binding site" evidence="9">
    <location>
        <position position="228"/>
    </location>
    <ligand>
        <name>NADPH</name>
        <dbReference type="ChEBI" id="CHEBI:57783"/>
    </ligand>
</feature>
<feature type="binding site" evidence="9">
    <location>
        <position position="169"/>
    </location>
    <ligand>
        <name>1-deoxy-D-xylulose 5-phosphate</name>
        <dbReference type="ChEBI" id="CHEBI:57792"/>
    </ligand>
</feature>
<comment type="similarity">
    <text evidence="2 9">Belongs to the DXR family.</text>
</comment>
<dbReference type="Gene3D" id="3.40.50.720">
    <property type="entry name" value="NAD(P)-binding Rossmann-like Domain"/>
    <property type="match status" value="1"/>
</dbReference>
<dbReference type="InterPro" id="IPR036169">
    <property type="entry name" value="DXPR_C_sf"/>
</dbReference>
<feature type="binding site" evidence="9">
    <location>
        <position position="29"/>
    </location>
    <ligand>
        <name>NADPH</name>
        <dbReference type="ChEBI" id="CHEBI:57783"/>
    </ligand>
</feature>
<proteinExistence type="inferred from homology"/>
<dbReference type="GO" id="GO:0030604">
    <property type="term" value="F:1-deoxy-D-xylulose-5-phosphate reductoisomerase activity"/>
    <property type="evidence" value="ECO:0007669"/>
    <property type="project" value="UniProtKB-EC"/>
</dbReference>
<accession>A0ABT3MV42</accession>
<keyword evidence="5 9" id="KW-0560">Oxidoreductase</keyword>
<protein>
    <recommendedName>
        <fullName evidence="9">1-deoxy-D-xylulose 5-phosphate reductoisomerase</fullName>
        <shortName evidence="9">DXP reductoisomerase</shortName>
        <ecNumber evidence="9">1.1.1.267</ecNumber>
    </recommendedName>
    <alternativeName>
        <fullName evidence="9">1-deoxyxylulose-5-phosphate reductoisomerase</fullName>
    </alternativeName>
    <alternativeName>
        <fullName evidence="9">2-C-methyl-D-erythritol 4-phosphate synthase</fullName>
    </alternativeName>
</protein>
<dbReference type="InterPro" id="IPR003821">
    <property type="entry name" value="DXP_reductoisomerase"/>
</dbReference>
<dbReference type="Gene3D" id="1.10.1740.10">
    <property type="match status" value="1"/>
</dbReference>